<evidence type="ECO:0000313" key="4">
    <source>
        <dbReference type="Proteomes" id="UP001415857"/>
    </source>
</evidence>
<reference evidence="3 4" key="1">
    <citation type="journal article" date="2024" name="Plant J.">
        <title>Genome sequences and population genomics reveal climatic adaptation and genomic divergence between two closely related sweetgum species.</title>
        <authorList>
            <person name="Xu W.Q."/>
            <person name="Ren C.Q."/>
            <person name="Zhang X.Y."/>
            <person name="Comes H.P."/>
            <person name="Liu X.H."/>
            <person name="Li Y.G."/>
            <person name="Kettle C.J."/>
            <person name="Jalonen R."/>
            <person name="Gaisberger H."/>
            <person name="Ma Y.Z."/>
            <person name="Qiu Y.X."/>
        </authorList>
    </citation>
    <scope>NUCLEOTIDE SEQUENCE [LARGE SCALE GENOMIC DNA]</scope>
    <source>
        <strain evidence="3">Hangzhou</strain>
    </source>
</reference>
<keyword evidence="4" id="KW-1185">Reference proteome</keyword>
<evidence type="ECO:0000313" key="3">
    <source>
        <dbReference type="EMBL" id="KAK9283586.1"/>
    </source>
</evidence>
<dbReference type="AlphaFoldDB" id="A0AAP0X039"/>
<evidence type="ECO:0000256" key="1">
    <source>
        <dbReference type="SAM" id="MobiDB-lite"/>
    </source>
</evidence>
<evidence type="ECO:0000259" key="2">
    <source>
        <dbReference type="Pfam" id="PF07231"/>
    </source>
</evidence>
<sequence>MVDLDCKTKMVTPDMKKASPKLSKKLHVSIPSSFRAAVNSPANGIIVVDMRSVRTVLSAAGAEEDVEFQRVSELEERGDSQTGFTSFRNNVPVRLHHLVGPKTVRQSAGVEAAARVADDEPGPAHRYSLRRRGRRQRDTWNCTDR</sequence>
<name>A0AAP0X039_LIQFO</name>
<feature type="domain" description="Nematode resistance protein-like HSPRO1 N-terminal" evidence="2">
    <location>
        <begin position="1"/>
        <end position="41"/>
    </location>
</feature>
<gene>
    <name evidence="3" type="ORF">L1049_011835</name>
</gene>
<protein>
    <recommendedName>
        <fullName evidence="2">Nematode resistance protein-like HSPRO1 N-terminal domain-containing protein</fullName>
    </recommendedName>
</protein>
<feature type="region of interest" description="Disordered" evidence="1">
    <location>
        <begin position="110"/>
        <end position="145"/>
    </location>
</feature>
<comment type="caution">
    <text evidence="3">The sequence shown here is derived from an EMBL/GenBank/DDBJ whole genome shotgun (WGS) entry which is preliminary data.</text>
</comment>
<dbReference type="Pfam" id="PF07231">
    <property type="entry name" value="Hs1pro-1_N"/>
    <property type="match status" value="1"/>
</dbReference>
<dbReference type="InterPro" id="IPR009869">
    <property type="entry name" value="HSPRO1_N"/>
</dbReference>
<dbReference type="GO" id="GO:0006952">
    <property type="term" value="P:defense response"/>
    <property type="evidence" value="ECO:0007669"/>
    <property type="project" value="InterPro"/>
</dbReference>
<proteinExistence type="predicted"/>
<dbReference type="Proteomes" id="UP001415857">
    <property type="component" value="Unassembled WGS sequence"/>
</dbReference>
<organism evidence="3 4">
    <name type="scientific">Liquidambar formosana</name>
    <name type="common">Formosan gum</name>
    <dbReference type="NCBI Taxonomy" id="63359"/>
    <lineage>
        <taxon>Eukaryota</taxon>
        <taxon>Viridiplantae</taxon>
        <taxon>Streptophyta</taxon>
        <taxon>Embryophyta</taxon>
        <taxon>Tracheophyta</taxon>
        <taxon>Spermatophyta</taxon>
        <taxon>Magnoliopsida</taxon>
        <taxon>eudicotyledons</taxon>
        <taxon>Gunneridae</taxon>
        <taxon>Pentapetalae</taxon>
        <taxon>Saxifragales</taxon>
        <taxon>Altingiaceae</taxon>
        <taxon>Liquidambar</taxon>
    </lineage>
</organism>
<accession>A0AAP0X039</accession>
<dbReference type="EMBL" id="JBBPBK010000006">
    <property type="protein sequence ID" value="KAK9283586.1"/>
    <property type="molecule type" value="Genomic_DNA"/>
</dbReference>